<sequence length="149" mass="16845">MLPIQANIVAHLSLELRMDPDENSDSRSRDNSFTNIRRTVSLTRSRRNTQSGGEGHSQTSSSQRPNLAEIVITRTESEPMIHDSTPKSTVVSSDSSLQQPTSIQQPVVQRADNTNELDQAQFFQQHAEDVFDAMYKLFMGQVEKIKRKI</sequence>
<organism evidence="1 2">
    <name type="scientific">Acaulospora colombiana</name>
    <dbReference type="NCBI Taxonomy" id="27376"/>
    <lineage>
        <taxon>Eukaryota</taxon>
        <taxon>Fungi</taxon>
        <taxon>Fungi incertae sedis</taxon>
        <taxon>Mucoromycota</taxon>
        <taxon>Glomeromycotina</taxon>
        <taxon>Glomeromycetes</taxon>
        <taxon>Diversisporales</taxon>
        <taxon>Acaulosporaceae</taxon>
        <taxon>Acaulospora</taxon>
    </lineage>
</organism>
<evidence type="ECO:0000313" key="1">
    <source>
        <dbReference type="EMBL" id="CAG8550746.1"/>
    </source>
</evidence>
<proteinExistence type="predicted"/>
<reference evidence="1" key="1">
    <citation type="submission" date="2021-06" db="EMBL/GenBank/DDBJ databases">
        <authorList>
            <person name="Kallberg Y."/>
            <person name="Tangrot J."/>
            <person name="Rosling A."/>
        </authorList>
    </citation>
    <scope>NUCLEOTIDE SEQUENCE</scope>
    <source>
        <strain evidence="1">CL356</strain>
    </source>
</reference>
<comment type="caution">
    <text evidence="1">The sequence shown here is derived from an EMBL/GenBank/DDBJ whole genome shotgun (WGS) entry which is preliminary data.</text>
</comment>
<dbReference type="EMBL" id="CAJVPT010008326">
    <property type="protein sequence ID" value="CAG8550746.1"/>
    <property type="molecule type" value="Genomic_DNA"/>
</dbReference>
<keyword evidence="2" id="KW-1185">Reference proteome</keyword>
<accession>A0ACA9LU44</accession>
<evidence type="ECO:0000313" key="2">
    <source>
        <dbReference type="Proteomes" id="UP000789525"/>
    </source>
</evidence>
<name>A0ACA9LU44_9GLOM</name>
<protein>
    <submittedName>
        <fullName evidence="1">15141_t:CDS:1</fullName>
    </submittedName>
</protein>
<dbReference type="Proteomes" id="UP000789525">
    <property type="component" value="Unassembled WGS sequence"/>
</dbReference>
<gene>
    <name evidence="1" type="ORF">ACOLOM_LOCUS4842</name>
</gene>